<gene>
    <name evidence="10" type="primary">murF</name>
    <name evidence="15" type="ORF">ENX07_01855</name>
</gene>
<dbReference type="Pfam" id="PF02875">
    <property type="entry name" value="Mur_ligase_C"/>
    <property type="match status" value="1"/>
</dbReference>
<comment type="similarity">
    <text evidence="10">Belongs to the MurCDEF family. MurF subfamily.</text>
</comment>
<keyword evidence="8 10" id="KW-0131">Cell cycle</keyword>
<evidence type="ECO:0000256" key="3">
    <source>
        <dbReference type="ARBA" id="ARBA00022618"/>
    </source>
</evidence>
<dbReference type="InterPro" id="IPR004101">
    <property type="entry name" value="Mur_ligase_C"/>
</dbReference>
<dbReference type="SUPFAM" id="SSF63418">
    <property type="entry name" value="MurE/MurF N-terminal domain"/>
    <property type="match status" value="1"/>
</dbReference>
<comment type="subcellular location">
    <subcellularLocation>
        <location evidence="10 11">Cytoplasm</location>
    </subcellularLocation>
</comment>
<dbReference type="GO" id="GO:0009252">
    <property type="term" value="P:peptidoglycan biosynthetic process"/>
    <property type="evidence" value="ECO:0007669"/>
    <property type="project" value="UniProtKB-UniRule"/>
</dbReference>
<evidence type="ECO:0000259" key="13">
    <source>
        <dbReference type="Pfam" id="PF02875"/>
    </source>
</evidence>
<comment type="caution">
    <text evidence="15">The sequence shown here is derived from an EMBL/GenBank/DDBJ whole genome shotgun (WGS) entry which is preliminary data.</text>
</comment>
<evidence type="ECO:0000256" key="8">
    <source>
        <dbReference type="ARBA" id="ARBA00023306"/>
    </source>
</evidence>
<dbReference type="InterPro" id="IPR035911">
    <property type="entry name" value="MurE/MurF_N"/>
</dbReference>
<dbReference type="InterPro" id="IPR051046">
    <property type="entry name" value="MurCDEF_CellWall_CoF430Synth"/>
</dbReference>
<evidence type="ECO:0000259" key="14">
    <source>
        <dbReference type="Pfam" id="PF08245"/>
    </source>
</evidence>
<dbReference type="Gene3D" id="3.90.190.20">
    <property type="entry name" value="Mur ligase, C-terminal domain"/>
    <property type="match status" value="1"/>
</dbReference>
<evidence type="ECO:0000259" key="12">
    <source>
        <dbReference type="Pfam" id="PF01225"/>
    </source>
</evidence>
<dbReference type="InterPro" id="IPR013221">
    <property type="entry name" value="Mur_ligase_cen"/>
</dbReference>
<dbReference type="Pfam" id="PF08245">
    <property type="entry name" value="Mur_ligase_M"/>
    <property type="match status" value="1"/>
</dbReference>
<keyword evidence="5 10" id="KW-0067">ATP-binding</keyword>
<evidence type="ECO:0000256" key="5">
    <source>
        <dbReference type="ARBA" id="ARBA00022840"/>
    </source>
</evidence>
<dbReference type="PANTHER" id="PTHR43024">
    <property type="entry name" value="UDP-N-ACETYLMURAMOYL-TRIPEPTIDE--D-ALANYL-D-ALANINE LIGASE"/>
    <property type="match status" value="1"/>
</dbReference>
<keyword evidence="2 10" id="KW-0436">Ligase</keyword>
<evidence type="ECO:0000256" key="9">
    <source>
        <dbReference type="ARBA" id="ARBA00023316"/>
    </source>
</evidence>
<dbReference type="UniPathway" id="UPA00219"/>
<feature type="domain" description="Mur ligase N-terminal catalytic" evidence="12">
    <location>
        <begin position="27"/>
        <end position="97"/>
    </location>
</feature>
<dbReference type="SUPFAM" id="SSF53244">
    <property type="entry name" value="MurD-like peptide ligases, peptide-binding domain"/>
    <property type="match status" value="1"/>
</dbReference>
<proteinExistence type="inferred from homology"/>
<dbReference type="Gene3D" id="3.40.1190.10">
    <property type="entry name" value="Mur-like, catalytic domain"/>
    <property type="match status" value="1"/>
</dbReference>
<dbReference type="GO" id="GO:0008360">
    <property type="term" value="P:regulation of cell shape"/>
    <property type="evidence" value="ECO:0007669"/>
    <property type="project" value="UniProtKB-KW"/>
</dbReference>
<keyword evidence="7 10" id="KW-0573">Peptidoglycan synthesis</keyword>
<dbReference type="EC" id="6.3.2.10" evidence="10 11"/>
<evidence type="ECO:0000256" key="4">
    <source>
        <dbReference type="ARBA" id="ARBA00022741"/>
    </source>
</evidence>
<comment type="function">
    <text evidence="10 11">Involved in cell wall formation. Catalyzes the final step in the synthesis of UDP-N-acetylmuramoyl-pentapeptide, the precursor of murein.</text>
</comment>
<dbReference type="GO" id="GO:0047480">
    <property type="term" value="F:UDP-N-acetylmuramoyl-tripeptide-D-alanyl-D-alanine ligase activity"/>
    <property type="evidence" value="ECO:0007669"/>
    <property type="project" value="UniProtKB-UniRule"/>
</dbReference>
<evidence type="ECO:0000313" key="15">
    <source>
        <dbReference type="EMBL" id="HGE98803.1"/>
    </source>
</evidence>
<dbReference type="InterPro" id="IPR000713">
    <property type="entry name" value="Mur_ligase_N"/>
</dbReference>
<dbReference type="SUPFAM" id="SSF53623">
    <property type="entry name" value="MurD-like peptide ligases, catalytic domain"/>
    <property type="match status" value="1"/>
</dbReference>
<evidence type="ECO:0000256" key="1">
    <source>
        <dbReference type="ARBA" id="ARBA00022490"/>
    </source>
</evidence>
<evidence type="ECO:0000256" key="7">
    <source>
        <dbReference type="ARBA" id="ARBA00022984"/>
    </source>
</evidence>
<dbReference type="Gene3D" id="3.40.1390.10">
    <property type="entry name" value="MurE/MurF, N-terminal domain"/>
    <property type="match status" value="1"/>
</dbReference>
<sequence>MAKLLVQEILTATGGILIRGEKDFAFQNLSIDSRTILPGDLFLPLKGKRFDGHSFISEAKAKGAKGVIFAEETKEELAVMIKVPDTKRALLQIAQHWRKRFSPKVVAITGSNGKTTVKEMVAHIAQKKYNVLKAKESYNNEIGVPLTLLQLTEEIEVLVLEMEMNEIGGIRLLCEISQPEIGVVTNISDTHLEFLKNREGVAKEKRELLESLPENGIAVLNGDDPLVQKMGKEFPLSKITFGLSPDNDYFPQEVRFSPASTQYLLQGKYPVTLHLIGEGNLYNSLAALATTSALGIDPPTAITALADFQPPPLRYQRINLSSCKILLDCYNANPASMAEALKTLKMIAPSRKVGILGDMKELGEKTEEFHYQLGKMASGYLDILIAVGEWREVVIKGARDNGMSADQTFAREEKEEVIPLLLSLLKPGDTILIKGSRAMGMEKIYEELKSRLTP</sequence>
<comment type="catalytic activity">
    <reaction evidence="10 11">
        <text>D-alanyl-D-alanine + UDP-N-acetyl-alpha-D-muramoyl-L-alanyl-gamma-D-glutamyl-meso-2,6-diaminopimelate + ATP = UDP-N-acetyl-alpha-D-muramoyl-L-alanyl-gamma-D-glutamyl-meso-2,6-diaminopimeloyl-D-alanyl-D-alanine + ADP + phosphate + H(+)</text>
        <dbReference type="Rhea" id="RHEA:28374"/>
        <dbReference type="ChEBI" id="CHEBI:15378"/>
        <dbReference type="ChEBI" id="CHEBI:30616"/>
        <dbReference type="ChEBI" id="CHEBI:43474"/>
        <dbReference type="ChEBI" id="CHEBI:57822"/>
        <dbReference type="ChEBI" id="CHEBI:61386"/>
        <dbReference type="ChEBI" id="CHEBI:83905"/>
        <dbReference type="ChEBI" id="CHEBI:456216"/>
        <dbReference type="EC" id="6.3.2.10"/>
    </reaction>
</comment>
<dbReference type="Pfam" id="PF01225">
    <property type="entry name" value="Mur_ligase"/>
    <property type="match status" value="1"/>
</dbReference>
<name>A0A7C3UNQ9_UNCW3</name>
<dbReference type="GO" id="GO:0071555">
    <property type="term" value="P:cell wall organization"/>
    <property type="evidence" value="ECO:0007669"/>
    <property type="project" value="UniProtKB-KW"/>
</dbReference>
<dbReference type="InterPro" id="IPR036615">
    <property type="entry name" value="Mur_ligase_C_dom_sf"/>
</dbReference>
<comment type="pathway">
    <text evidence="10 11">Cell wall biogenesis; peptidoglycan biosynthesis.</text>
</comment>
<evidence type="ECO:0000256" key="11">
    <source>
        <dbReference type="RuleBase" id="RU004136"/>
    </source>
</evidence>
<evidence type="ECO:0000256" key="6">
    <source>
        <dbReference type="ARBA" id="ARBA00022960"/>
    </source>
</evidence>
<dbReference type="NCBIfam" id="TIGR01143">
    <property type="entry name" value="murF"/>
    <property type="match status" value="1"/>
</dbReference>
<keyword evidence="6 10" id="KW-0133">Cell shape</keyword>
<keyword evidence="1 10" id="KW-0963">Cytoplasm</keyword>
<feature type="binding site" evidence="10">
    <location>
        <begin position="110"/>
        <end position="116"/>
    </location>
    <ligand>
        <name>ATP</name>
        <dbReference type="ChEBI" id="CHEBI:30616"/>
    </ligand>
</feature>
<reference evidence="15" key="1">
    <citation type="journal article" date="2020" name="mSystems">
        <title>Genome- and Community-Level Interaction Insights into Carbon Utilization and Element Cycling Functions of Hydrothermarchaeota in Hydrothermal Sediment.</title>
        <authorList>
            <person name="Zhou Z."/>
            <person name="Liu Y."/>
            <person name="Xu W."/>
            <person name="Pan J."/>
            <person name="Luo Z.H."/>
            <person name="Li M."/>
        </authorList>
    </citation>
    <scope>NUCLEOTIDE SEQUENCE [LARGE SCALE GENOMIC DNA]</scope>
    <source>
        <strain evidence="15">SpSt-906</strain>
    </source>
</reference>
<dbReference type="PANTHER" id="PTHR43024:SF1">
    <property type="entry name" value="UDP-N-ACETYLMURAMOYL-TRIPEPTIDE--D-ALANYL-D-ALANINE LIGASE"/>
    <property type="match status" value="1"/>
</dbReference>
<dbReference type="AlphaFoldDB" id="A0A7C3UNQ9"/>
<keyword evidence="4 10" id="KW-0547">Nucleotide-binding</keyword>
<dbReference type="InterPro" id="IPR005863">
    <property type="entry name" value="UDP-N-AcMur_synth"/>
</dbReference>
<dbReference type="GO" id="GO:0051301">
    <property type="term" value="P:cell division"/>
    <property type="evidence" value="ECO:0007669"/>
    <property type="project" value="UniProtKB-KW"/>
</dbReference>
<evidence type="ECO:0000256" key="2">
    <source>
        <dbReference type="ARBA" id="ARBA00022598"/>
    </source>
</evidence>
<keyword evidence="3 10" id="KW-0132">Cell division</keyword>
<evidence type="ECO:0000256" key="10">
    <source>
        <dbReference type="HAMAP-Rule" id="MF_02019"/>
    </source>
</evidence>
<organism evidence="15">
    <name type="scientific">candidate division WOR-3 bacterium</name>
    <dbReference type="NCBI Taxonomy" id="2052148"/>
    <lineage>
        <taxon>Bacteria</taxon>
        <taxon>Bacteria division WOR-3</taxon>
    </lineage>
</organism>
<protein>
    <recommendedName>
        <fullName evidence="10 11">UDP-N-acetylmuramoyl-tripeptide--D-alanyl-D-alanine ligase</fullName>
        <ecNumber evidence="10 11">6.3.2.10</ecNumber>
    </recommendedName>
    <alternativeName>
        <fullName evidence="10">D-alanyl-D-alanine-adding enzyme</fullName>
    </alternativeName>
</protein>
<dbReference type="EMBL" id="DTMQ01000011">
    <property type="protein sequence ID" value="HGE98803.1"/>
    <property type="molecule type" value="Genomic_DNA"/>
</dbReference>
<accession>A0A7C3UNQ9</accession>
<feature type="domain" description="Mur ligase C-terminal" evidence="13">
    <location>
        <begin position="314"/>
        <end position="437"/>
    </location>
</feature>
<feature type="domain" description="Mur ligase central" evidence="14">
    <location>
        <begin position="108"/>
        <end position="290"/>
    </location>
</feature>
<dbReference type="InterPro" id="IPR036565">
    <property type="entry name" value="Mur-like_cat_sf"/>
</dbReference>
<dbReference type="GO" id="GO:0005524">
    <property type="term" value="F:ATP binding"/>
    <property type="evidence" value="ECO:0007669"/>
    <property type="project" value="UniProtKB-UniRule"/>
</dbReference>
<dbReference type="HAMAP" id="MF_02019">
    <property type="entry name" value="MurF"/>
    <property type="match status" value="1"/>
</dbReference>
<dbReference type="GO" id="GO:0005737">
    <property type="term" value="C:cytoplasm"/>
    <property type="evidence" value="ECO:0007669"/>
    <property type="project" value="UniProtKB-SubCell"/>
</dbReference>
<keyword evidence="9 10" id="KW-0961">Cell wall biogenesis/degradation</keyword>